<name>A0A1X7AB21_9RHOB</name>
<sequence>MVAQSFKDMERLEHLPNDRHFDVGLWKTSDFPRVMVSKWDEFGTLASKNNSMWSFWREWYQGFLDGKPMDWELQRRVALIEDDIWKAGPEAVAEEIERIRDKFTLEQEIAALKDKLAKTVEGFDAPHRGHNQPPELIDDARVMQREFTLIWNDLQDLESEVQKDEPSPKAIRKYALRLWEISQTILKHCGSVGDATIKAAAKTIGAALGTALATEAIAPGTVQSVAKMALDYAMKLGAG</sequence>
<reference evidence="2" key="1">
    <citation type="submission" date="2017-03" db="EMBL/GenBank/DDBJ databases">
        <authorList>
            <person name="Rodrigo-Torres L."/>
            <person name="Arahal R.D."/>
            <person name="Lucena T."/>
        </authorList>
    </citation>
    <scope>NUCLEOTIDE SEQUENCE [LARGE SCALE GENOMIC DNA]</scope>
    <source>
        <strain evidence="2">CECT 8370</strain>
    </source>
</reference>
<protein>
    <submittedName>
        <fullName evidence="1">Uncharacterized protein</fullName>
    </submittedName>
</protein>
<dbReference type="AlphaFoldDB" id="A0A1X7AB21"/>
<dbReference type="EMBL" id="FWFJ01000055">
    <property type="protein sequence ID" value="SLN73188.1"/>
    <property type="molecule type" value="Genomic_DNA"/>
</dbReference>
<evidence type="ECO:0000313" key="2">
    <source>
        <dbReference type="Proteomes" id="UP000194012"/>
    </source>
</evidence>
<evidence type="ECO:0000313" key="1">
    <source>
        <dbReference type="EMBL" id="SLN73188.1"/>
    </source>
</evidence>
<keyword evidence="2" id="KW-1185">Reference proteome</keyword>
<organism evidence="1 2">
    <name type="scientific">Roseovarius gaetbuli</name>
    <dbReference type="NCBI Taxonomy" id="1356575"/>
    <lineage>
        <taxon>Bacteria</taxon>
        <taxon>Pseudomonadati</taxon>
        <taxon>Pseudomonadota</taxon>
        <taxon>Alphaproteobacteria</taxon>
        <taxon>Rhodobacterales</taxon>
        <taxon>Roseobacteraceae</taxon>
        <taxon>Roseovarius</taxon>
    </lineage>
</organism>
<gene>
    <name evidence="1" type="ORF">ROG8370_03586</name>
</gene>
<accession>A0A1X7AB21</accession>
<dbReference type="Proteomes" id="UP000194012">
    <property type="component" value="Unassembled WGS sequence"/>
</dbReference>
<proteinExistence type="predicted"/>